<dbReference type="AlphaFoldDB" id="A0AAN7HAP5"/>
<accession>A0AAN7HAP5</accession>
<proteinExistence type="predicted"/>
<evidence type="ECO:0000313" key="2">
    <source>
        <dbReference type="Proteomes" id="UP001303760"/>
    </source>
</evidence>
<evidence type="ECO:0000313" key="1">
    <source>
        <dbReference type="EMBL" id="KAK4234290.1"/>
    </source>
</evidence>
<gene>
    <name evidence="1" type="ORF">C8A03DRAFT_37940</name>
</gene>
<keyword evidence="2" id="KW-1185">Reference proteome</keyword>
<comment type="caution">
    <text evidence="1">The sequence shown here is derived from an EMBL/GenBank/DDBJ whole genome shotgun (WGS) entry which is preliminary data.</text>
</comment>
<organism evidence="1 2">
    <name type="scientific">Achaetomium macrosporum</name>
    <dbReference type="NCBI Taxonomy" id="79813"/>
    <lineage>
        <taxon>Eukaryota</taxon>
        <taxon>Fungi</taxon>
        <taxon>Dikarya</taxon>
        <taxon>Ascomycota</taxon>
        <taxon>Pezizomycotina</taxon>
        <taxon>Sordariomycetes</taxon>
        <taxon>Sordariomycetidae</taxon>
        <taxon>Sordariales</taxon>
        <taxon>Chaetomiaceae</taxon>
        <taxon>Achaetomium</taxon>
    </lineage>
</organism>
<sequence>MVGFILALPASSIASDVRTALDDAIRVFEVFGKHFAVGTSAAHATRELLSKANLVLPATAAVREMLAGTMDMVYSADSFQAVTGGPFTGGAETGLEGWPPGFYYHKRLLRT</sequence>
<dbReference type="Proteomes" id="UP001303760">
    <property type="component" value="Unassembled WGS sequence"/>
</dbReference>
<dbReference type="EMBL" id="MU860390">
    <property type="protein sequence ID" value="KAK4234290.1"/>
    <property type="molecule type" value="Genomic_DNA"/>
</dbReference>
<name>A0AAN7HAP5_9PEZI</name>
<reference evidence="1" key="2">
    <citation type="submission" date="2023-05" db="EMBL/GenBank/DDBJ databases">
        <authorList>
            <consortium name="Lawrence Berkeley National Laboratory"/>
            <person name="Steindorff A."/>
            <person name="Hensen N."/>
            <person name="Bonometti L."/>
            <person name="Westerberg I."/>
            <person name="Brannstrom I.O."/>
            <person name="Guillou S."/>
            <person name="Cros-Aarteil S."/>
            <person name="Calhoun S."/>
            <person name="Haridas S."/>
            <person name="Kuo A."/>
            <person name="Mondo S."/>
            <person name="Pangilinan J."/>
            <person name="Riley R."/>
            <person name="Labutti K."/>
            <person name="Andreopoulos B."/>
            <person name="Lipzen A."/>
            <person name="Chen C."/>
            <person name="Yanf M."/>
            <person name="Daum C."/>
            <person name="Ng V."/>
            <person name="Clum A."/>
            <person name="Ohm R."/>
            <person name="Martin F."/>
            <person name="Silar P."/>
            <person name="Natvig D."/>
            <person name="Lalanne C."/>
            <person name="Gautier V."/>
            <person name="Ament-Velasquez S.L."/>
            <person name="Kruys A."/>
            <person name="Hutchinson M.I."/>
            <person name="Powell A.J."/>
            <person name="Barry K."/>
            <person name="Miller A.N."/>
            <person name="Grigoriev I.V."/>
            <person name="Debuchy R."/>
            <person name="Gladieux P."/>
            <person name="Thoren M.H."/>
            <person name="Johannesson H."/>
        </authorList>
    </citation>
    <scope>NUCLEOTIDE SEQUENCE</scope>
    <source>
        <strain evidence="1">CBS 532.94</strain>
    </source>
</reference>
<reference evidence="1" key="1">
    <citation type="journal article" date="2023" name="Mol. Phylogenet. Evol.">
        <title>Genome-scale phylogeny and comparative genomics of the fungal order Sordariales.</title>
        <authorList>
            <person name="Hensen N."/>
            <person name="Bonometti L."/>
            <person name="Westerberg I."/>
            <person name="Brannstrom I.O."/>
            <person name="Guillou S."/>
            <person name="Cros-Aarteil S."/>
            <person name="Calhoun S."/>
            <person name="Haridas S."/>
            <person name="Kuo A."/>
            <person name="Mondo S."/>
            <person name="Pangilinan J."/>
            <person name="Riley R."/>
            <person name="LaButti K."/>
            <person name="Andreopoulos B."/>
            <person name="Lipzen A."/>
            <person name="Chen C."/>
            <person name="Yan M."/>
            <person name="Daum C."/>
            <person name="Ng V."/>
            <person name="Clum A."/>
            <person name="Steindorff A."/>
            <person name="Ohm R.A."/>
            <person name="Martin F."/>
            <person name="Silar P."/>
            <person name="Natvig D.O."/>
            <person name="Lalanne C."/>
            <person name="Gautier V."/>
            <person name="Ament-Velasquez S.L."/>
            <person name="Kruys A."/>
            <person name="Hutchinson M.I."/>
            <person name="Powell A.J."/>
            <person name="Barry K."/>
            <person name="Miller A.N."/>
            <person name="Grigoriev I.V."/>
            <person name="Debuchy R."/>
            <person name="Gladieux P."/>
            <person name="Hiltunen Thoren M."/>
            <person name="Johannesson H."/>
        </authorList>
    </citation>
    <scope>NUCLEOTIDE SEQUENCE</scope>
    <source>
        <strain evidence="1">CBS 532.94</strain>
    </source>
</reference>
<protein>
    <submittedName>
        <fullName evidence="1">Uncharacterized protein</fullName>
    </submittedName>
</protein>